<dbReference type="GO" id="GO:0030133">
    <property type="term" value="C:transport vesicle"/>
    <property type="evidence" value="ECO:0007669"/>
    <property type="project" value="TreeGrafter"/>
</dbReference>
<feature type="compositionally biased region" description="Polar residues" evidence="2">
    <location>
        <begin position="525"/>
        <end position="580"/>
    </location>
</feature>
<feature type="signal peptide" evidence="3">
    <location>
        <begin position="1"/>
        <end position="19"/>
    </location>
</feature>
<dbReference type="GO" id="GO:0097422">
    <property type="term" value="C:tubular endosome"/>
    <property type="evidence" value="ECO:0007669"/>
    <property type="project" value="TreeGrafter"/>
</dbReference>
<dbReference type="InterPro" id="IPR003123">
    <property type="entry name" value="VPS9"/>
</dbReference>
<feature type="region of interest" description="Disordered" evidence="2">
    <location>
        <begin position="41"/>
        <end position="69"/>
    </location>
</feature>
<comment type="caution">
    <text evidence="5">The sequence shown here is derived from an EMBL/GenBank/DDBJ whole genome shotgun (WGS) entry which is preliminary data.</text>
</comment>
<dbReference type="AlphaFoldDB" id="A0A8H7VI48"/>
<evidence type="ECO:0000256" key="2">
    <source>
        <dbReference type="SAM" id="MobiDB-lite"/>
    </source>
</evidence>
<keyword evidence="3" id="KW-0732">Signal</keyword>
<dbReference type="Proteomes" id="UP000646827">
    <property type="component" value="Unassembled WGS sequence"/>
</dbReference>
<organism evidence="5 6">
    <name type="scientific">Circinella minor</name>
    <dbReference type="NCBI Taxonomy" id="1195481"/>
    <lineage>
        <taxon>Eukaryota</taxon>
        <taxon>Fungi</taxon>
        <taxon>Fungi incertae sedis</taxon>
        <taxon>Mucoromycota</taxon>
        <taxon>Mucoromycotina</taxon>
        <taxon>Mucoromycetes</taxon>
        <taxon>Mucorales</taxon>
        <taxon>Lichtheimiaceae</taxon>
        <taxon>Circinella</taxon>
    </lineage>
</organism>
<keyword evidence="6" id="KW-1185">Reference proteome</keyword>
<dbReference type="GO" id="GO:0005769">
    <property type="term" value="C:early endosome"/>
    <property type="evidence" value="ECO:0007669"/>
    <property type="project" value="TreeGrafter"/>
</dbReference>
<evidence type="ECO:0000256" key="1">
    <source>
        <dbReference type="ARBA" id="ARBA00007428"/>
    </source>
</evidence>
<dbReference type="GO" id="GO:0005770">
    <property type="term" value="C:late endosome"/>
    <property type="evidence" value="ECO:0007669"/>
    <property type="project" value="TreeGrafter"/>
</dbReference>
<dbReference type="InterPro" id="IPR037191">
    <property type="entry name" value="VPS9_dom_sf"/>
</dbReference>
<dbReference type="PROSITE" id="PS51205">
    <property type="entry name" value="VPS9"/>
    <property type="match status" value="1"/>
</dbReference>
<accession>A0A8H7VI48</accession>
<dbReference type="Pfam" id="PF02204">
    <property type="entry name" value="VPS9"/>
    <property type="match status" value="1"/>
</dbReference>
<dbReference type="InterPro" id="IPR051248">
    <property type="entry name" value="UPF0507/Ank_repeat_27"/>
</dbReference>
<evidence type="ECO:0000313" key="6">
    <source>
        <dbReference type="Proteomes" id="UP000646827"/>
    </source>
</evidence>
<feature type="region of interest" description="Disordered" evidence="2">
    <location>
        <begin position="709"/>
        <end position="758"/>
    </location>
</feature>
<feature type="region of interest" description="Disordered" evidence="2">
    <location>
        <begin position="525"/>
        <end position="590"/>
    </location>
</feature>
<feature type="domain" description="VPS9" evidence="4">
    <location>
        <begin position="317"/>
        <end position="497"/>
    </location>
</feature>
<evidence type="ECO:0000313" key="5">
    <source>
        <dbReference type="EMBL" id="KAG2217343.1"/>
    </source>
</evidence>
<sequence length="831" mass="93335">MHINIHNCLQLLLESLVAAMEAIMEQQQQPYPTLISMVQAKAGTSPNPSPSSSTSSRSRSASIAHPPTVALEPEELEHNRFYRYIRSHFNLIFSRSSVVCVPHSRSLEGLILTKDFIETHSYNPSPYYREQYQAANGKVIAIELPIISTVSGFKEPRTLNVMAEEWVYVARKKIRVLMIERPLEGEAPVSTTTTSKSKYYINYNYTKFKNLIAIPSSDLDFLNMFPENAEAMQELQLTVQKFVETYVYIRGFNAYTVEKIQHMYIKAYQTILQRNKLLRDACRLQTEHDHFLELVENVVMGFLHEKIWVQSLRSILHSQDNYLESICNTYAKESITLNRYSVSHPMADMQLECFEAAITCLRRVDTDSAPPISVSIDEEKPSRAFPGASDHLAFTPLEKLACIRTTLDLITEAVTNYIQSISVNMTTPDDSPVTADEMIPLFAYILVHSRISRIASLVFYMEHFRLSHIERSEHSFALVTLKAATDFLKVDPLSLHDASSGMSTLSANSTSSALSPQIPSFRGRSTSFSSASQIPANNVPHTTSHYRSVSMSSQPSSTAPVIAITKQQQHQQPHTLTAPSSRLRHRKSHSADLHHLATEIQDQYEDQYGSGGSNINSRRSSLTPSVLVRPPIVLPTPREMNRRSLDITNDWMLTNSGKSSTYSHHHQQHYAGTGRPASFGTLHGSNNSNNNVGHSRPIISTTFPTISNSSPLPGFCTSPSITNNSRPSSPQTTGSVKSFDHNTSNDTRRLERSLSSTSSLFSKKLNHPPEIINIRNKYEGLRRPASICIDPRSMHRNDEDDLMGDFLRGLQSLDGDIVGERTGSYRTVRRL</sequence>
<evidence type="ECO:0000259" key="4">
    <source>
        <dbReference type="PROSITE" id="PS51205"/>
    </source>
</evidence>
<dbReference type="PANTHER" id="PTHR24170">
    <property type="entry name" value="ANKYRIN REPEAT DOMAIN-CONTAINING PROTEIN 27"/>
    <property type="match status" value="1"/>
</dbReference>
<dbReference type="GO" id="GO:0000149">
    <property type="term" value="F:SNARE binding"/>
    <property type="evidence" value="ECO:0007669"/>
    <property type="project" value="TreeGrafter"/>
</dbReference>
<dbReference type="GO" id="GO:0005886">
    <property type="term" value="C:plasma membrane"/>
    <property type="evidence" value="ECO:0007669"/>
    <property type="project" value="TreeGrafter"/>
</dbReference>
<dbReference type="OrthoDB" id="411646at2759"/>
<dbReference type="Gene3D" id="1.20.1050.80">
    <property type="entry name" value="VPS9 domain"/>
    <property type="match status" value="1"/>
</dbReference>
<proteinExistence type="inferred from homology"/>
<comment type="similarity">
    <text evidence="1">Belongs to the UPF0507 family.</text>
</comment>
<dbReference type="EMBL" id="JAEPRB010000306">
    <property type="protein sequence ID" value="KAG2217343.1"/>
    <property type="molecule type" value="Genomic_DNA"/>
</dbReference>
<evidence type="ECO:0000256" key="3">
    <source>
        <dbReference type="SAM" id="SignalP"/>
    </source>
</evidence>
<gene>
    <name evidence="5" type="ORF">INT45_009100</name>
</gene>
<feature type="region of interest" description="Disordered" evidence="2">
    <location>
        <begin position="659"/>
        <end position="696"/>
    </location>
</feature>
<dbReference type="PANTHER" id="PTHR24170:SF1">
    <property type="entry name" value="DOMAIN PROTEIN, PUTATIVE (AFU_ORTHOLOGUE AFUA_1G09870)-RELATED"/>
    <property type="match status" value="1"/>
</dbReference>
<dbReference type="GO" id="GO:0045022">
    <property type="term" value="P:early endosome to late endosome transport"/>
    <property type="evidence" value="ECO:0007669"/>
    <property type="project" value="TreeGrafter"/>
</dbReference>
<protein>
    <recommendedName>
        <fullName evidence="4">VPS9 domain-containing protein</fullName>
    </recommendedName>
</protein>
<dbReference type="SUPFAM" id="SSF109993">
    <property type="entry name" value="VPS9 domain"/>
    <property type="match status" value="1"/>
</dbReference>
<feature type="compositionally biased region" description="Polar residues" evidence="2">
    <location>
        <begin position="709"/>
        <end position="745"/>
    </location>
</feature>
<feature type="chain" id="PRO_5034462843" description="VPS9 domain-containing protein" evidence="3">
    <location>
        <begin position="20"/>
        <end position="831"/>
    </location>
</feature>
<feature type="compositionally biased region" description="Low complexity" evidence="2">
    <location>
        <begin position="44"/>
        <end position="67"/>
    </location>
</feature>
<dbReference type="GO" id="GO:0005085">
    <property type="term" value="F:guanyl-nucleotide exchange factor activity"/>
    <property type="evidence" value="ECO:0007669"/>
    <property type="project" value="TreeGrafter"/>
</dbReference>
<name>A0A8H7VI48_9FUNG</name>
<reference evidence="5 6" key="1">
    <citation type="submission" date="2020-12" db="EMBL/GenBank/DDBJ databases">
        <title>Metabolic potential, ecology and presence of endohyphal bacteria is reflected in genomic diversity of Mucoromycotina.</title>
        <authorList>
            <person name="Muszewska A."/>
            <person name="Okrasinska A."/>
            <person name="Steczkiewicz K."/>
            <person name="Drgas O."/>
            <person name="Orlowska M."/>
            <person name="Perlinska-Lenart U."/>
            <person name="Aleksandrzak-Piekarczyk T."/>
            <person name="Szatraj K."/>
            <person name="Zielenkiewicz U."/>
            <person name="Pilsyk S."/>
            <person name="Malc E."/>
            <person name="Mieczkowski P."/>
            <person name="Kruszewska J.S."/>
            <person name="Biernat P."/>
            <person name="Pawlowska J."/>
        </authorList>
    </citation>
    <scope>NUCLEOTIDE SEQUENCE [LARGE SCALE GENOMIC DNA]</scope>
    <source>
        <strain evidence="5 6">CBS 142.35</strain>
    </source>
</reference>